<sequence>MKKKSKRWLSLLLTMTMLLAMAVPAFAEELDSYMEQTLIDAVQEDQEDTVMNDVDDTSLSETQDSDQVEATDDEADSEQVSQESSGKPKKAAPRVATADGTRTVLYEDGTLILNELEADSAANESAHGAVTKEYPAWDGEENDYVFGDTGVPWFKFRYNIKAVEIGSKISPVDTSKWFFDCTNAIRAELANLDTSKVTTMEMMFYNFGSVASDVTISGLESWNTGCVTNMQGMFQWTGQSATGSILISGLESWNTSNVENMTEMFDSVGSRATSVVLSGLNKWNTSKVKNMRKMFYFFGNQAGTVEIPGIECIDTSNVENMESMFEGCASTDTKNVTIDLSNWDVSNVTNMRNIFCQFKISADKVIFLGLENWKFNSNANLSGMFSMSGITGITPLVSEYNIGLLTIPGGCIVDSMFNFADNVKGTLKIDGMPISEYGGDINLAWGANRTGGALYLAPTNTATLTWAQETVDKYGLSGDQTQG</sequence>
<organism evidence="3 4">
    <name type="scientific">Anaerotruncus colihominis</name>
    <dbReference type="NCBI Taxonomy" id="169435"/>
    <lineage>
        <taxon>Bacteria</taxon>
        <taxon>Bacillati</taxon>
        <taxon>Bacillota</taxon>
        <taxon>Clostridia</taxon>
        <taxon>Eubacteriales</taxon>
        <taxon>Oscillospiraceae</taxon>
        <taxon>Anaerotruncus</taxon>
    </lineage>
</organism>
<feature type="signal peptide" evidence="2">
    <location>
        <begin position="1"/>
        <end position="27"/>
    </location>
</feature>
<evidence type="ECO:0000256" key="1">
    <source>
        <dbReference type="SAM" id="MobiDB-lite"/>
    </source>
</evidence>
<dbReference type="EMBL" id="QXWK01000003">
    <property type="protein sequence ID" value="NBH60602.1"/>
    <property type="molecule type" value="Genomic_DNA"/>
</dbReference>
<evidence type="ECO:0000313" key="4">
    <source>
        <dbReference type="Proteomes" id="UP000446866"/>
    </source>
</evidence>
<feature type="compositionally biased region" description="Acidic residues" evidence="1">
    <location>
        <begin position="54"/>
        <end position="77"/>
    </location>
</feature>
<reference evidence="3 4" key="1">
    <citation type="submission" date="2018-08" db="EMBL/GenBank/DDBJ databases">
        <title>Murine metabolic-syndrome-specific gut microbial biobank.</title>
        <authorList>
            <person name="Liu C."/>
        </authorList>
    </citation>
    <scope>NUCLEOTIDE SEQUENCE [LARGE SCALE GENOMIC DNA]</scope>
    <source>
        <strain evidence="3 4">28</strain>
    </source>
</reference>
<dbReference type="RefSeq" id="WP_160200901.1">
    <property type="nucleotide sequence ID" value="NZ_QXWK01000003.1"/>
</dbReference>
<dbReference type="Proteomes" id="UP000446866">
    <property type="component" value="Unassembled WGS sequence"/>
</dbReference>
<feature type="chain" id="PRO_5032345965" evidence="2">
    <location>
        <begin position="28"/>
        <end position="483"/>
    </location>
</feature>
<proteinExistence type="predicted"/>
<name>A0A845QFG0_9FIRM</name>
<dbReference type="Pfam" id="PF03382">
    <property type="entry name" value="DUF285"/>
    <property type="match status" value="1"/>
</dbReference>
<feature type="non-terminal residue" evidence="3">
    <location>
        <position position="483"/>
    </location>
</feature>
<keyword evidence="4" id="KW-1185">Reference proteome</keyword>
<gene>
    <name evidence="3" type="ORF">D0435_02805</name>
</gene>
<dbReference type="InterPro" id="IPR005046">
    <property type="entry name" value="DUF285"/>
</dbReference>
<evidence type="ECO:0000313" key="3">
    <source>
        <dbReference type="EMBL" id="NBH60602.1"/>
    </source>
</evidence>
<evidence type="ECO:0000256" key="2">
    <source>
        <dbReference type="SAM" id="SignalP"/>
    </source>
</evidence>
<accession>A0A845QFG0</accession>
<protein>
    <submittedName>
        <fullName evidence="3">BspA family leucine-rich repeat surface protein</fullName>
    </submittedName>
</protein>
<keyword evidence="2" id="KW-0732">Signal</keyword>
<dbReference type="InterPro" id="IPR011889">
    <property type="entry name" value="Liste_lipo_26"/>
</dbReference>
<comment type="caution">
    <text evidence="3">The sequence shown here is derived from an EMBL/GenBank/DDBJ whole genome shotgun (WGS) entry which is preliminary data.</text>
</comment>
<feature type="region of interest" description="Disordered" evidence="1">
    <location>
        <begin position="54"/>
        <end position="97"/>
    </location>
</feature>
<dbReference type="AlphaFoldDB" id="A0A845QFG0"/>
<dbReference type="NCBIfam" id="TIGR02167">
    <property type="entry name" value="Liste_lipo_26"/>
    <property type="match status" value="2"/>
</dbReference>